<evidence type="ECO:0000313" key="3">
    <source>
        <dbReference type="Proteomes" id="UP001595805"/>
    </source>
</evidence>
<keyword evidence="1" id="KW-0472">Membrane</keyword>
<gene>
    <name evidence="2" type="ORF">ACFOSV_05275</name>
</gene>
<name>A0ABV8ANH9_9BACT</name>
<comment type="caution">
    <text evidence="2">The sequence shown here is derived from an EMBL/GenBank/DDBJ whole genome shotgun (WGS) entry which is preliminary data.</text>
</comment>
<keyword evidence="3" id="KW-1185">Reference proteome</keyword>
<dbReference type="EMBL" id="JBHRZS010000006">
    <property type="protein sequence ID" value="MFC3879572.1"/>
    <property type="molecule type" value="Genomic_DNA"/>
</dbReference>
<dbReference type="Proteomes" id="UP001595805">
    <property type="component" value="Unassembled WGS sequence"/>
</dbReference>
<proteinExistence type="predicted"/>
<reference evidence="3" key="1">
    <citation type="journal article" date="2019" name="Int. J. Syst. Evol. Microbiol.">
        <title>The Global Catalogue of Microorganisms (GCM) 10K type strain sequencing project: providing services to taxonomists for standard genome sequencing and annotation.</title>
        <authorList>
            <consortium name="The Broad Institute Genomics Platform"/>
            <consortium name="The Broad Institute Genome Sequencing Center for Infectious Disease"/>
            <person name="Wu L."/>
            <person name="Ma J."/>
        </authorList>
    </citation>
    <scope>NUCLEOTIDE SEQUENCE [LARGE SCALE GENOMIC DNA]</scope>
    <source>
        <strain evidence="3">CCUG 60523</strain>
    </source>
</reference>
<dbReference type="Pfam" id="PF19578">
    <property type="entry name" value="DUF6090"/>
    <property type="match status" value="1"/>
</dbReference>
<feature type="transmembrane region" description="Helical" evidence="1">
    <location>
        <begin position="28"/>
        <end position="49"/>
    </location>
</feature>
<organism evidence="2 3">
    <name type="scientific">Algoriphagus namhaensis</name>
    <dbReference type="NCBI Taxonomy" id="915353"/>
    <lineage>
        <taxon>Bacteria</taxon>
        <taxon>Pseudomonadati</taxon>
        <taxon>Bacteroidota</taxon>
        <taxon>Cytophagia</taxon>
        <taxon>Cytophagales</taxon>
        <taxon>Cyclobacteriaceae</taxon>
        <taxon>Algoriphagus</taxon>
    </lineage>
</organism>
<protein>
    <submittedName>
        <fullName evidence="2">DUF6090 family protein</fullName>
    </submittedName>
</protein>
<accession>A0ABV8ANH9</accession>
<evidence type="ECO:0000313" key="2">
    <source>
        <dbReference type="EMBL" id="MFC3879572.1"/>
    </source>
</evidence>
<keyword evidence="1" id="KW-0812">Transmembrane</keyword>
<sequence length="247" mass="29217">MIKFFRKIRFDLMNQNKPSSSSGRTQKYLKYAIGEIFLVVIGILIALQINTWNEERKASIQELNLLENIYDDINYNLDRITIVFIEDSIQNYRNKKLLEILSDTQSKYDDSLQIYFGTMTRYDVFSPRRTAYEAIKSRGLELIRNKGLRSRITELYDEIYILNELVLDLRKDIHLNSIDLLNDRFLTLDNVQYKTPINFEDLKSDQKFFNSLSYITAESENFLSHHKNMQTQTEALRALILAEIKKD</sequence>
<keyword evidence="1" id="KW-1133">Transmembrane helix</keyword>
<evidence type="ECO:0000256" key="1">
    <source>
        <dbReference type="SAM" id="Phobius"/>
    </source>
</evidence>
<dbReference type="RefSeq" id="WP_377904120.1">
    <property type="nucleotide sequence ID" value="NZ_JBHRZS010000006.1"/>
</dbReference>
<dbReference type="InterPro" id="IPR045749">
    <property type="entry name" value="DUF6090"/>
</dbReference>